<dbReference type="Gene3D" id="3.40.50.1000">
    <property type="entry name" value="HAD superfamily/HAD-like"/>
    <property type="match status" value="1"/>
</dbReference>
<keyword evidence="1" id="KW-0378">Hydrolase</keyword>
<dbReference type="PANTHER" id="PTHR43481">
    <property type="entry name" value="FRUCTOSE-1-PHOSPHATE PHOSPHATASE"/>
    <property type="match status" value="1"/>
</dbReference>
<evidence type="ECO:0000313" key="1">
    <source>
        <dbReference type="EMBL" id="SMX38073.1"/>
    </source>
</evidence>
<dbReference type="CDD" id="cd07505">
    <property type="entry name" value="HAD_BPGM-like"/>
    <property type="match status" value="1"/>
</dbReference>
<reference evidence="1 2" key="1">
    <citation type="submission" date="2017-05" db="EMBL/GenBank/DDBJ databases">
        <authorList>
            <person name="Song R."/>
            <person name="Chenine A.L."/>
            <person name="Ruprecht R.M."/>
        </authorList>
    </citation>
    <scope>NUCLEOTIDE SEQUENCE [LARGE SCALE GENOMIC DNA]</scope>
    <source>
        <strain evidence="1 2">CECT 8898</strain>
    </source>
</reference>
<dbReference type="SFLD" id="SFLDG01135">
    <property type="entry name" value="C1.5.6:_HAD__Beta-PGM__Phospha"/>
    <property type="match status" value="1"/>
</dbReference>
<dbReference type="InterPro" id="IPR036412">
    <property type="entry name" value="HAD-like_sf"/>
</dbReference>
<dbReference type="InterPro" id="IPR006439">
    <property type="entry name" value="HAD-SF_hydro_IA"/>
</dbReference>
<dbReference type="InterPro" id="IPR051806">
    <property type="entry name" value="HAD-like_SPP"/>
</dbReference>
<sequence length="212" mass="22294">MTYAAVIFDLDGTLVDSEAVALESATRAAARFGLTWREEFFHSLIGTDSLTTQTRMAEEFGAEIVPALDSAWGEEFDAIRSRGMPLKPGVLDVLDAIVGLGLPRAVATSSRMRGATASLRAAGIHDRFDTVVTRDCVVLAKPHPEPYLTAAARLGIAPQHCLAFEDSATGSRSAMAAGMTVVVVPDLAPVPEEIGHHRAASLLEGAGLAGLL</sequence>
<dbReference type="SFLD" id="SFLDS00003">
    <property type="entry name" value="Haloacid_Dehalogenase"/>
    <property type="match status" value="1"/>
</dbReference>
<dbReference type="GO" id="GO:0050308">
    <property type="term" value="F:sugar-phosphatase activity"/>
    <property type="evidence" value="ECO:0007669"/>
    <property type="project" value="TreeGrafter"/>
</dbReference>
<dbReference type="SUPFAM" id="SSF56784">
    <property type="entry name" value="HAD-like"/>
    <property type="match status" value="1"/>
</dbReference>
<dbReference type="InterPro" id="IPR041492">
    <property type="entry name" value="HAD_2"/>
</dbReference>
<protein>
    <submittedName>
        <fullName evidence="1">Phosphorylated carbohydrates phosphatase</fullName>
        <ecNumber evidence="1">3.1.3.-</ecNumber>
    </submittedName>
</protein>
<dbReference type="AlphaFoldDB" id="A0A238K5L0"/>
<dbReference type="PANTHER" id="PTHR43481:SF4">
    <property type="entry name" value="GLYCEROL-1-PHOSPHATE PHOSPHOHYDROLASE 1-RELATED"/>
    <property type="match status" value="1"/>
</dbReference>
<dbReference type="Proteomes" id="UP000207598">
    <property type="component" value="Unassembled WGS sequence"/>
</dbReference>
<evidence type="ECO:0000313" key="2">
    <source>
        <dbReference type="Proteomes" id="UP000207598"/>
    </source>
</evidence>
<gene>
    <name evidence="1" type="ORF">MAA8898_01362</name>
</gene>
<dbReference type="InterPro" id="IPR023198">
    <property type="entry name" value="PGP-like_dom2"/>
</dbReference>
<name>A0A238K5L0_9RHOB</name>
<dbReference type="SFLD" id="SFLDG01129">
    <property type="entry name" value="C1.5:_HAD__Beta-PGM__Phosphata"/>
    <property type="match status" value="1"/>
</dbReference>
<dbReference type="RefSeq" id="WP_094020223.1">
    <property type="nucleotide sequence ID" value="NZ_FXYF01000003.1"/>
</dbReference>
<accession>A0A238K5L0</accession>
<dbReference type="EMBL" id="FXYF01000003">
    <property type="protein sequence ID" value="SMX38073.1"/>
    <property type="molecule type" value="Genomic_DNA"/>
</dbReference>
<dbReference type="EC" id="3.1.3.-" evidence="1"/>
<dbReference type="PRINTS" id="PR00413">
    <property type="entry name" value="HADHALOGNASE"/>
</dbReference>
<organism evidence="1 2">
    <name type="scientific">Maliponia aquimaris</name>
    <dbReference type="NCBI Taxonomy" id="1673631"/>
    <lineage>
        <taxon>Bacteria</taxon>
        <taxon>Pseudomonadati</taxon>
        <taxon>Pseudomonadota</taxon>
        <taxon>Alphaproteobacteria</taxon>
        <taxon>Rhodobacterales</taxon>
        <taxon>Paracoccaceae</taxon>
        <taxon>Maliponia</taxon>
    </lineage>
</organism>
<dbReference type="InterPro" id="IPR023214">
    <property type="entry name" value="HAD_sf"/>
</dbReference>
<dbReference type="Gene3D" id="1.10.150.240">
    <property type="entry name" value="Putative phosphatase, domain 2"/>
    <property type="match status" value="1"/>
</dbReference>
<dbReference type="NCBIfam" id="TIGR01509">
    <property type="entry name" value="HAD-SF-IA-v3"/>
    <property type="match status" value="1"/>
</dbReference>
<proteinExistence type="predicted"/>
<keyword evidence="2" id="KW-1185">Reference proteome</keyword>
<dbReference type="Pfam" id="PF13419">
    <property type="entry name" value="HAD_2"/>
    <property type="match status" value="1"/>
</dbReference>
<dbReference type="OrthoDB" id="9782449at2"/>